<evidence type="ECO:0000256" key="4">
    <source>
        <dbReference type="ARBA" id="ARBA00035256"/>
    </source>
</evidence>
<keyword evidence="2 5" id="KW-0689">Ribosomal protein</keyword>
<dbReference type="GO" id="GO:0006412">
    <property type="term" value="P:translation"/>
    <property type="evidence" value="ECO:0007669"/>
    <property type="project" value="UniProtKB-UniRule"/>
</dbReference>
<dbReference type="InterPro" id="IPR005706">
    <property type="entry name" value="Ribosomal_uS2_bac/mit/plastid"/>
</dbReference>
<organism evidence="6 7">
    <name type="scientific">Candidatus Magasanikbacteria bacterium CG10_big_fil_rev_8_21_14_0_10_40_10</name>
    <dbReference type="NCBI Taxonomy" id="1974648"/>
    <lineage>
        <taxon>Bacteria</taxon>
        <taxon>Candidatus Magasanikiibacteriota</taxon>
    </lineage>
</organism>
<dbReference type="Proteomes" id="UP000231183">
    <property type="component" value="Unassembled WGS sequence"/>
</dbReference>
<dbReference type="SUPFAM" id="SSF52313">
    <property type="entry name" value="Ribosomal protein S2"/>
    <property type="match status" value="1"/>
</dbReference>
<evidence type="ECO:0000256" key="3">
    <source>
        <dbReference type="ARBA" id="ARBA00023274"/>
    </source>
</evidence>
<sequence>MSQEAVIWLIQAKAGNKEKNMVKLPTLLEMLKAGVHFGHQTSKWHPKMKEYIFGARNGVHIMDLERTSVELEKTLNYVKTLASSGKVILFVGTKQQSRVIIKKAAQACGMPYLTERWIGGMLTNFSEVKKRLKRYHELEGYFASGEIEKYSKKEQLMLKKDLEKMNRYLTGIADLKEMPDALYIADLRYEKTAVAEANRMAVPIVAVTDSNVNPNKASYIIPGNDDAVNSIKMMADLISASVSEGCQEWEKKQAQLPQLKKVDAGQPARKVFKKDEDV</sequence>
<dbReference type="HAMAP" id="MF_00291_B">
    <property type="entry name" value="Ribosomal_uS2_B"/>
    <property type="match status" value="1"/>
</dbReference>
<evidence type="ECO:0000313" key="6">
    <source>
        <dbReference type="EMBL" id="PIT87294.1"/>
    </source>
</evidence>
<dbReference type="Pfam" id="PF00318">
    <property type="entry name" value="Ribosomal_S2"/>
    <property type="match status" value="1"/>
</dbReference>
<dbReference type="PROSITE" id="PS00962">
    <property type="entry name" value="RIBOSOMAL_S2_1"/>
    <property type="match status" value="1"/>
</dbReference>
<comment type="caution">
    <text evidence="6">The sequence shown here is derived from an EMBL/GenBank/DDBJ whole genome shotgun (WGS) entry which is preliminary data.</text>
</comment>
<evidence type="ECO:0000313" key="7">
    <source>
        <dbReference type="Proteomes" id="UP000231183"/>
    </source>
</evidence>
<dbReference type="InterPro" id="IPR023591">
    <property type="entry name" value="Ribosomal_uS2_flav_dom_sf"/>
</dbReference>
<dbReference type="NCBIfam" id="TIGR01011">
    <property type="entry name" value="rpsB_bact"/>
    <property type="match status" value="1"/>
</dbReference>
<dbReference type="Gene3D" id="1.10.287.610">
    <property type="entry name" value="Helix hairpin bin"/>
    <property type="match status" value="1"/>
</dbReference>
<dbReference type="PANTHER" id="PTHR12534:SF0">
    <property type="entry name" value="SMALL RIBOSOMAL SUBUNIT PROTEIN US2M"/>
    <property type="match status" value="1"/>
</dbReference>
<dbReference type="GO" id="GO:0022627">
    <property type="term" value="C:cytosolic small ribosomal subunit"/>
    <property type="evidence" value="ECO:0007669"/>
    <property type="project" value="TreeGrafter"/>
</dbReference>
<dbReference type="EMBL" id="PFBX01000041">
    <property type="protein sequence ID" value="PIT87294.1"/>
    <property type="molecule type" value="Genomic_DNA"/>
</dbReference>
<gene>
    <name evidence="5 6" type="primary">rpsB</name>
    <name evidence="6" type="ORF">COU31_03720</name>
</gene>
<proteinExistence type="inferred from homology"/>
<protein>
    <recommendedName>
        <fullName evidence="4 5">Small ribosomal subunit protein uS2</fullName>
    </recommendedName>
</protein>
<accession>A0A2M6W3A8</accession>
<name>A0A2M6W3A8_9BACT</name>
<reference evidence="7" key="1">
    <citation type="submission" date="2017-09" db="EMBL/GenBank/DDBJ databases">
        <title>Depth-based differentiation of microbial function through sediment-hosted aquifers and enrichment of novel symbionts in the deep terrestrial subsurface.</title>
        <authorList>
            <person name="Probst A.J."/>
            <person name="Ladd B."/>
            <person name="Jarett J.K."/>
            <person name="Geller-Mcgrath D.E."/>
            <person name="Sieber C.M.K."/>
            <person name="Emerson J.B."/>
            <person name="Anantharaman K."/>
            <person name="Thomas B.C."/>
            <person name="Malmstrom R."/>
            <person name="Stieglmeier M."/>
            <person name="Klingl A."/>
            <person name="Woyke T."/>
            <person name="Ryan C.M."/>
            <person name="Banfield J.F."/>
        </authorList>
    </citation>
    <scope>NUCLEOTIDE SEQUENCE [LARGE SCALE GENOMIC DNA]</scope>
</reference>
<evidence type="ECO:0000256" key="5">
    <source>
        <dbReference type="HAMAP-Rule" id="MF_00291"/>
    </source>
</evidence>
<dbReference type="CDD" id="cd01425">
    <property type="entry name" value="RPS2"/>
    <property type="match status" value="1"/>
</dbReference>
<dbReference type="PRINTS" id="PR00395">
    <property type="entry name" value="RIBOSOMALS2"/>
</dbReference>
<dbReference type="PANTHER" id="PTHR12534">
    <property type="entry name" value="30S RIBOSOMAL PROTEIN S2 PROKARYOTIC AND ORGANELLAR"/>
    <property type="match status" value="1"/>
</dbReference>
<evidence type="ECO:0000256" key="2">
    <source>
        <dbReference type="ARBA" id="ARBA00022980"/>
    </source>
</evidence>
<evidence type="ECO:0000256" key="1">
    <source>
        <dbReference type="ARBA" id="ARBA00006242"/>
    </source>
</evidence>
<keyword evidence="3 5" id="KW-0687">Ribonucleoprotein</keyword>
<dbReference type="InterPro" id="IPR001865">
    <property type="entry name" value="Ribosomal_uS2"/>
</dbReference>
<dbReference type="InterPro" id="IPR018130">
    <property type="entry name" value="Ribosomal_uS2_CS"/>
</dbReference>
<dbReference type="FunFam" id="1.10.287.610:FF:000001">
    <property type="entry name" value="30S ribosomal protein S2"/>
    <property type="match status" value="1"/>
</dbReference>
<comment type="similarity">
    <text evidence="1 5">Belongs to the universal ribosomal protein uS2 family.</text>
</comment>
<dbReference type="GO" id="GO:0003735">
    <property type="term" value="F:structural constituent of ribosome"/>
    <property type="evidence" value="ECO:0007669"/>
    <property type="project" value="InterPro"/>
</dbReference>
<dbReference type="Gene3D" id="3.40.50.10490">
    <property type="entry name" value="Glucose-6-phosphate isomerase like protein, domain 1"/>
    <property type="match status" value="1"/>
</dbReference>
<dbReference type="AlphaFoldDB" id="A0A2M6W3A8"/>